<proteinExistence type="inferred from homology"/>
<dbReference type="EMBL" id="GG745355">
    <property type="protein sequence ID" value="KNE67967.1"/>
    <property type="molecule type" value="Genomic_DNA"/>
</dbReference>
<evidence type="ECO:0008006" key="8">
    <source>
        <dbReference type="Google" id="ProtNLM"/>
    </source>
</evidence>
<dbReference type="Gene3D" id="1.10.630.10">
    <property type="entry name" value="Cytochrome P450"/>
    <property type="match status" value="1"/>
</dbReference>
<evidence type="ECO:0000256" key="4">
    <source>
        <dbReference type="PIRSR" id="PIRSR602401-1"/>
    </source>
</evidence>
<evidence type="ECO:0000313" key="7">
    <source>
        <dbReference type="Proteomes" id="UP000054350"/>
    </source>
</evidence>
<dbReference type="PRINTS" id="PR00385">
    <property type="entry name" value="P450"/>
</dbReference>
<keyword evidence="4 5" id="KW-0349">Heme</keyword>
<keyword evidence="1 4" id="KW-0479">Metal-binding</keyword>
<evidence type="ECO:0000256" key="5">
    <source>
        <dbReference type="RuleBase" id="RU000461"/>
    </source>
</evidence>
<dbReference type="InterPro" id="IPR017972">
    <property type="entry name" value="Cyt_P450_CS"/>
</dbReference>
<dbReference type="eggNOG" id="KOG0156">
    <property type="taxonomic scope" value="Eukaryota"/>
</dbReference>
<dbReference type="InterPro" id="IPR050364">
    <property type="entry name" value="Cytochrome_P450_fung"/>
</dbReference>
<reference evidence="6 7" key="1">
    <citation type="submission" date="2009-11" db="EMBL/GenBank/DDBJ databases">
        <title>Annotation of Allomyces macrogynus ATCC 38327.</title>
        <authorList>
            <consortium name="The Broad Institute Genome Sequencing Platform"/>
            <person name="Russ C."/>
            <person name="Cuomo C."/>
            <person name="Burger G."/>
            <person name="Gray M.W."/>
            <person name="Holland P.W.H."/>
            <person name="King N."/>
            <person name="Lang F.B.F."/>
            <person name="Roger A.J."/>
            <person name="Ruiz-Trillo I."/>
            <person name="Young S.K."/>
            <person name="Zeng Q."/>
            <person name="Gargeya S."/>
            <person name="Fitzgerald M."/>
            <person name="Haas B."/>
            <person name="Abouelleil A."/>
            <person name="Alvarado L."/>
            <person name="Arachchi H.M."/>
            <person name="Berlin A."/>
            <person name="Chapman S.B."/>
            <person name="Gearin G."/>
            <person name="Goldberg J."/>
            <person name="Griggs A."/>
            <person name="Gujja S."/>
            <person name="Hansen M."/>
            <person name="Heiman D."/>
            <person name="Howarth C."/>
            <person name="Larimer J."/>
            <person name="Lui A."/>
            <person name="MacDonald P.J.P."/>
            <person name="McCowen C."/>
            <person name="Montmayeur A."/>
            <person name="Murphy C."/>
            <person name="Neiman D."/>
            <person name="Pearson M."/>
            <person name="Priest M."/>
            <person name="Roberts A."/>
            <person name="Saif S."/>
            <person name="Shea T."/>
            <person name="Sisk P."/>
            <person name="Stolte C."/>
            <person name="Sykes S."/>
            <person name="Wortman J."/>
            <person name="Nusbaum C."/>
            <person name="Birren B."/>
        </authorList>
    </citation>
    <scope>NUCLEOTIDE SEQUENCE [LARGE SCALE GENOMIC DNA]</scope>
    <source>
        <strain evidence="6 7">ATCC 38327</strain>
    </source>
</reference>
<dbReference type="Proteomes" id="UP000054350">
    <property type="component" value="Unassembled WGS sequence"/>
</dbReference>
<dbReference type="GO" id="GO:0004497">
    <property type="term" value="F:monooxygenase activity"/>
    <property type="evidence" value="ECO:0007669"/>
    <property type="project" value="UniProtKB-KW"/>
</dbReference>
<evidence type="ECO:0000313" key="6">
    <source>
        <dbReference type="EMBL" id="KNE67967.1"/>
    </source>
</evidence>
<comment type="cofactor">
    <cofactor evidence="4">
        <name>heme</name>
        <dbReference type="ChEBI" id="CHEBI:30413"/>
    </cofactor>
</comment>
<dbReference type="PANTHER" id="PTHR46300:SF5">
    <property type="entry name" value="CYTOCHROME P450"/>
    <property type="match status" value="1"/>
</dbReference>
<name>A0A0L0SZP9_ALLM3</name>
<dbReference type="InterPro" id="IPR001128">
    <property type="entry name" value="Cyt_P450"/>
</dbReference>
<dbReference type="PANTHER" id="PTHR46300">
    <property type="entry name" value="P450, PUTATIVE (EUROFUNG)-RELATED-RELATED"/>
    <property type="match status" value="1"/>
</dbReference>
<dbReference type="AlphaFoldDB" id="A0A0L0SZP9"/>
<reference evidence="7" key="2">
    <citation type="submission" date="2009-11" db="EMBL/GenBank/DDBJ databases">
        <title>The Genome Sequence of Allomyces macrogynus strain ATCC 38327.</title>
        <authorList>
            <consortium name="The Broad Institute Genome Sequencing Platform"/>
            <person name="Russ C."/>
            <person name="Cuomo C."/>
            <person name="Shea T."/>
            <person name="Young S.K."/>
            <person name="Zeng Q."/>
            <person name="Koehrsen M."/>
            <person name="Haas B."/>
            <person name="Borodovsky M."/>
            <person name="Guigo R."/>
            <person name="Alvarado L."/>
            <person name="Berlin A."/>
            <person name="Borenstein D."/>
            <person name="Chen Z."/>
            <person name="Engels R."/>
            <person name="Freedman E."/>
            <person name="Gellesch M."/>
            <person name="Goldberg J."/>
            <person name="Griggs A."/>
            <person name="Gujja S."/>
            <person name="Heiman D."/>
            <person name="Hepburn T."/>
            <person name="Howarth C."/>
            <person name="Jen D."/>
            <person name="Larson L."/>
            <person name="Lewis B."/>
            <person name="Mehta T."/>
            <person name="Park D."/>
            <person name="Pearson M."/>
            <person name="Roberts A."/>
            <person name="Saif S."/>
            <person name="Shenoy N."/>
            <person name="Sisk P."/>
            <person name="Stolte C."/>
            <person name="Sykes S."/>
            <person name="Walk T."/>
            <person name="White J."/>
            <person name="Yandava C."/>
            <person name="Burger G."/>
            <person name="Gray M.W."/>
            <person name="Holland P.W.H."/>
            <person name="King N."/>
            <person name="Lang F.B.F."/>
            <person name="Roger A.J."/>
            <person name="Ruiz-Trillo I."/>
            <person name="Lander E."/>
            <person name="Nusbaum C."/>
        </authorList>
    </citation>
    <scope>NUCLEOTIDE SEQUENCE [LARGE SCALE GENOMIC DNA]</scope>
    <source>
        <strain evidence="7">ATCC 38327</strain>
    </source>
</reference>
<dbReference type="PRINTS" id="PR00463">
    <property type="entry name" value="EP450I"/>
</dbReference>
<keyword evidence="7" id="KW-1185">Reference proteome</keyword>
<dbReference type="OrthoDB" id="1470350at2759"/>
<comment type="similarity">
    <text evidence="5">Belongs to the cytochrome P450 family.</text>
</comment>
<organism evidence="6 7">
    <name type="scientific">Allomyces macrogynus (strain ATCC 38327)</name>
    <name type="common">Allomyces javanicus var. macrogynus</name>
    <dbReference type="NCBI Taxonomy" id="578462"/>
    <lineage>
        <taxon>Eukaryota</taxon>
        <taxon>Fungi</taxon>
        <taxon>Fungi incertae sedis</taxon>
        <taxon>Blastocladiomycota</taxon>
        <taxon>Blastocladiomycetes</taxon>
        <taxon>Blastocladiales</taxon>
        <taxon>Blastocladiaceae</taxon>
        <taxon>Allomyces</taxon>
    </lineage>
</organism>
<dbReference type="VEuPathDB" id="FungiDB:AMAG_13145"/>
<dbReference type="STRING" id="578462.A0A0L0SZP9"/>
<feature type="binding site" description="axial binding residue" evidence="4">
    <location>
        <position position="466"/>
    </location>
    <ligand>
        <name>heme</name>
        <dbReference type="ChEBI" id="CHEBI:30413"/>
    </ligand>
    <ligandPart>
        <name>Fe</name>
        <dbReference type="ChEBI" id="CHEBI:18248"/>
    </ligandPart>
</feature>
<keyword evidence="3 4" id="KW-0408">Iron</keyword>
<dbReference type="PROSITE" id="PS00086">
    <property type="entry name" value="CYTOCHROME_P450"/>
    <property type="match status" value="1"/>
</dbReference>
<dbReference type="InterPro" id="IPR002401">
    <property type="entry name" value="Cyt_P450_E_grp-I"/>
</dbReference>
<dbReference type="GO" id="GO:0005506">
    <property type="term" value="F:iron ion binding"/>
    <property type="evidence" value="ECO:0007669"/>
    <property type="project" value="InterPro"/>
</dbReference>
<accession>A0A0L0SZP9</accession>
<sequence>MSSFVETLRESAVVLLGERNRTYAFAAAVATIAIAATARRLLISSSPPSDTARGPLPPCPPAWPLVGHLPLLATASEPDKLIQRLAREYGPIFHLKLGNVIAVIISSNELAQETLVKRGKTYASRRAGKVAALSTDNAQNMAQIIYGPRWSHLRRVAHRILTPLKLTDMDAILAAESLRFVQHLLAKTGEPVEIKQYLMLYTANIMLAKCLGITHDSPDDPALESLCADVHTMFQIAGVGGIEDYFDSMLVEWAGMSHKRKIIAAVCERVHRGLIWNRLVEFKARLDGEKARGVDPRSNRNLCWAEELILFMNEDELTLNDIKLLMLDFIFAGIDTTAATLLWVFIYLINDPTLQTRLHAEVDAIVATHGRLPSLDDLDALPYTRAIIKEVTRLSPVAPLGLPRQTIEDDALAGYHIPAGAQVIYNVVGIHSAMDDGEFRPDRWIERGSLTVMDGTLTFGAGRRMCPGVHLATREMVLLVARTVACVGLGNAKGDGAKIEMTSQFGLTVLPKETVLVQAAVRDPRVRDLVEKVGALVERFESDQEAVKVAE</sequence>
<dbReference type="InterPro" id="IPR036396">
    <property type="entry name" value="Cyt_P450_sf"/>
</dbReference>
<keyword evidence="2 5" id="KW-0560">Oxidoreductase</keyword>
<dbReference type="GO" id="GO:0016705">
    <property type="term" value="F:oxidoreductase activity, acting on paired donors, with incorporation or reduction of molecular oxygen"/>
    <property type="evidence" value="ECO:0007669"/>
    <property type="project" value="InterPro"/>
</dbReference>
<dbReference type="GO" id="GO:0020037">
    <property type="term" value="F:heme binding"/>
    <property type="evidence" value="ECO:0007669"/>
    <property type="project" value="InterPro"/>
</dbReference>
<evidence type="ECO:0000256" key="3">
    <source>
        <dbReference type="ARBA" id="ARBA00023004"/>
    </source>
</evidence>
<evidence type="ECO:0000256" key="1">
    <source>
        <dbReference type="ARBA" id="ARBA00022723"/>
    </source>
</evidence>
<gene>
    <name evidence="6" type="ORF">AMAG_13145</name>
</gene>
<protein>
    <recommendedName>
        <fullName evidence="8">Cytochrome P450</fullName>
    </recommendedName>
</protein>
<dbReference type="SUPFAM" id="SSF48264">
    <property type="entry name" value="Cytochrome P450"/>
    <property type="match status" value="1"/>
</dbReference>
<keyword evidence="5" id="KW-0503">Monooxygenase</keyword>
<evidence type="ECO:0000256" key="2">
    <source>
        <dbReference type="ARBA" id="ARBA00023002"/>
    </source>
</evidence>
<dbReference type="Pfam" id="PF00067">
    <property type="entry name" value="p450"/>
    <property type="match status" value="1"/>
</dbReference>